<dbReference type="Gene3D" id="3.90.226.10">
    <property type="entry name" value="2-enoyl-CoA Hydratase, Chain A, domain 1"/>
    <property type="match status" value="1"/>
</dbReference>
<dbReference type="EMBL" id="NOVD01000007">
    <property type="protein sequence ID" value="PCK26779.1"/>
    <property type="molecule type" value="Genomic_DNA"/>
</dbReference>
<proteinExistence type="predicted"/>
<feature type="domain" description="Formyl transferase C-terminal" evidence="2">
    <location>
        <begin position="237"/>
        <end position="318"/>
    </location>
</feature>
<gene>
    <name evidence="3" type="ORF">CHR55_13325</name>
</gene>
<dbReference type="InterPro" id="IPR029045">
    <property type="entry name" value="ClpP/crotonase-like_dom_sf"/>
</dbReference>
<dbReference type="Pfam" id="PF00378">
    <property type="entry name" value="ECH_1"/>
    <property type="match status" value="1"/>
</dbReference>
<dbReference type="InterPro" id="IPR009188">
    <property type="entry name" value="NiFe-hyd_mat_HypX/HoxX"/>
</dbReference>
<evidence type="ECO:0000259" key="2">
    <source>
        <dbReference type="Pfam" id="PF02911"/>
    </source>
</evidence>
<dbReference type="SUPFAM" id="SSF50486">
    <property type="entry name" value="FMT C-terminal domain-like"/>
    <property type="match status" value="1"/>
</dbReference>
<evidence type="ECO:0000313" key="4">
    <source>
        <dbReference type="Proteomes" id="UP000230886"/>
    </source>
</evidence>
<organism evidence="3 4">
    <name type="scientific">Rhodococcus qingshengii</name>
    <dbReference type="NCBI Taxonomy" id="334542"/>
    <lineage>
        <taxon>Bacteria</taxon>
        <taxon>Bacillati</taxon>
        <taxon>Actinomycetota</taxon>
        <taxon>Actinomycetes</taxon>
        <taxon>Mycobacteriales</taxon>
        <taxon>Nocardiaceae</taxon>
        <taxon>Rhodococcus</taxon>
        <taxon>Rhodococcus erythropolis group</taxon>
    </lineage>
</organism>
<feature type="domain" description="Formyl transferase N-terminal" evidence="1">
    <location>
        <begin position="97"/>
        <end position="207"/>
    </location>
</feature>
<evidence type="ECO:0000259" key="1">
    <source>
        <dbReference type="Pfam" id="PF00551"/>
    </source>
</evidence>
<dbReference type="InterPro" id="IPR001753">
    <property type="entry name" value="Enoyl-CoA_hydra/iso"/>
</dbReference>
<dbReference type="SUPFAM" id="SSF52096">
    <property type="entry name" value="ClpP/crotonase"/>
    <property type="match status" value="1"/>
</dbReference>
<accession>A0A2A5JC45</accession>
<comment type="caution">
    <text evidence="3">The sequence shown here is derived from an EMBL/GenBank/DDBJ whole genome shotgun (WGS) entry which is preliminary data.</text>
</comment>
<dbReference type="InterPro" id="IPR036477">
    <property type="entry name" value="Formyl_transf_N_sf"/>
</dbReference>
<dbReference type="Pfam" id="PF02911">
    <property type="entry name" value="Formyl_trans_C"/>
    <property type="match status" value="1"/>
</dbReference>
<dbReference type="Pfam" id="PF00551">
    <property type="entry name" value="Formyl_trans_N"/>
    <property type="match status" value="1"/>
</dbReference>
<dbReference type="InterPro" id="IPR011034">
    <property type="entry name" value="Formyl_transferase-like_C_sf"/>
</dbReference>
<dbReference type="InterPro" id="IPR005793">
    <property type="entry name" value="Formyl_trans_C"/>
</dbReference>
<dbReference type="GO" id="GO:0003824">
    <property type="term" value="F:catalytic activity"/>
    <property type="evidence" value="ECO:0007669"/>
    <property type="project" value="InterPro"/>
</dbReference>
<dbReference type="PIRSF" id="PIRSF006787">
    <property type="entry name" value="Hydrgn_mat_HoxX"/>
    <property type="match status" value="1"/>
</dbReference>
<dbReference type="PANTHER" id="PTHR43388">
    <property type="entry name" value="HYDROGENASE MATURATION FACTOR HOXX"/>
    <property type="match status" value="1"/>
</dbReference>
<evidence type="ECO:0000313" key="3">
    <source>
        <dbReference type="EMBL" id="PCK26779.1"/>
    </source>
</evidence>
<protein>
    <submittedName>
        <fullName evidence="3">HoxX</fullName>
    </submittedName>
</protein>
<dbReference type="PANTHER" id="PTHR43388:SF1">
    <property type="entry name" value="HYDROGENASE MATURATION FACTOR HOXX"/>
    <property type="match status" value="1"/>
</dbReference>
<dbReference type="InterPro" id="IPR002376">
    <property type="entry name" value="Formyl_transf_N"/>
</dbReference>
<dbReference type="AlphaFoldDB" id="A0A2A5JC45"/>
<sequence>MVSTPEVRPMPKSAAFTTSVAISSAGATTKLREDAPGRGRLRAATAALFRRSRPRAASAPPLSVLLLVTSDNGLSQRAGLVLREAGHRVRTAVVADADAALAATSAGDFDLIICPFLKAYVPESIWQRWTTIIIHPGPPGDRGPSSLDWAITDGEPIWGVTALQAAEELDAGAVWAWRTFELQSGATKSSVYNEAVTDAAMECITEVVEHFRTPDFQAIPSDRVARPVASARSRPSMKQADRVFSWEEDASSIVRAVNAADGFPGVAVQLGLDRVYVYDAHPDTHVDAAPGTIVEYFHQAIRVATGAGSVWIGHARLVGAGNVKLPSTAVVRPDVFVPQVWESRYPETDYHRDGEIGYLSFRFYNGAMSTKQCARLAARLRWAIAQDTKILVLTGDYDRFSNGIHLNVIEAASDQAGEAWANIKAINEIAKAIVTCAEQVVVAAFTGNAGAGGVMLPLGADVVVARDGVVLNPHYATMGLFGSELHTYTLPARVGEEQARSLLAECSAIGIRRALDIGLVDAIGPRRPDLFEAWLHEVATDLLEGDRMESMLERKRLRLERDPVEPYEERELEEMKIDMFGDRNGFAEKRRNFVLKL</sequence>
<dbReference type="InterPro" id="IPR047180">
    <property type="entry name" value="HoxX-like"/>
</dbReference>
<name>A0A2A5JC45_RHOSG</name>
<dbReference type="CDD" id="cd06558">
    <property type="entry name" value="crotonase-like"/>
    <property type="match status" value="1"/>
</dbReference>
<dbReference type="CDD" id="cd08650">
    <property type="entry name" value="FMT_core_HypX_N"/>
    <property type="match status" value="1"/>
</dbReference>
<reference evidence="3 4" key="1">
    <citation type="submission" date="2017-07" db="EMBL/GenBank/DDBJ databases">
        <title>Draft sequence of Rhodococcus enclensis 23b-28.</title>
        <authorList>
            <person name="Besaury L."/>
            <person name="Sancelme M."/>
            <person name="Amato P."/>
            <person name="Lallement A."/>
            <person name="Delort A.-M."/>
        </authorList>
    </citation>
    <scope>NUCLEOTIDE SEQUENCE [LARGE SCALE GENOMIC DNA]</scope>
    <source>
        <strain evidence="3 4">23b-28</strain>
    </source>
</reference>
<dbReference type="Proteomes" id="UP000230886">
    <property type="component" value="Unassembled WGS sequence"/>
</dbReference>
<dbReference type="Gene3D" id="3.40.50.12230">
    <property type="match status" value="1"/>
</dbReference>
<dbReference type="SUPFAM" id="SSF53328">
    <property type="entry name" value="Formyltransferase"/>
    <property type="match status" value="1"/>
</dbReference>